<dbReference type="AlphaFoldDB" id="A0AAV3XPB2"/>
<organism evidence="2 3">
    <name type="scientific">Microseira wollei NIES-4236</name>
    <dbReference type="NCBI Taxonomy" id="2530354"/>
    <lineage>
        <taxon>Bacteria</taxon>
        <taxon>Bacillati</taxon>
        <taxon>Cyanobacteriota</taxon>
        <taxon>Cyanophyceae</taxon>
        <taxon>Oscillatoriophycideae</taxon>
        <taxon>Aerosakkonematales</taxon>
        <taxon>Aerosakkonemataceae</taxon>
        <taxon>Microseira</taxon>
    </lineage>
</organism>
<dbReference type="Proteomes" id="UP001050975">
    <property type="component" value="Unassembled WGS sequence"/>
</dbReference>
<dbReference type="Pfam" id="PF14239">
    <property type="entry name" value="RRXRR"/>
    <property type="match status" value="1"/>
</dbReference>
<sequence length="122" mass="14027">MLILTANKFARVAFHPPDKSRRLSCSRVTLGKLAPVFAISQELVKFDTQKMVNPEINGVEYQRGELWGYEVRQYLLEKFNHTCVYCGATNKPFNARALVPVFNPSGLYRAYGEYPQRIRRGL</sequence>
<feature type="domain" description="RRXRR" evidence="1">
    <location>
        <begin position="29"/>
        <end position="64"/>
    </location>
</feature>
<gene>
    <name evidence="2" type="ORF">MiSe_71230</name>
</gene>
<evidence type="ECO:0000313" key="3">
    <source>
        <dbReference type="Proteomes" id="UP001050975"/>
    </source>
</evidence>
<accession>A0AAV3XPB2</accession>
<protein>
    <recommendedName>
        <fullName evidence="1">RRXRR domain-containing protein</fullName>
    </recommendedName>
</protein>
<evidence type="ECO:0000259" key="1">
    <source>
        <dbReference type="Pfam" id="PF14239"/>
    </source>
</evidence>
<name>A0AAV3XPB2_9CYAN</name>
<reference evidence="2" key="1">
    <citation type="submission" date="2019-10" db="EMBL/GenBank/DDBJ databases">
        <title>Draft genome sequece of Microseira wollei NIES-4236.</title>
        <authorList>
            <person name="Yamaguchi H."/>
            <person name="Suzuki S."/>
            <person name="Kawachi M."/>
        </authorList>
    </citation>
    <scope>NUCLEOTIDE SEQUENCE</scope>
    <source>
        <strain evidence="2">NIES-4236</strain>
    </source>
</reference>
<keyword evidence="3" id="KW-1185">Reference proteome</keyword>
<comment type="caution">
    <text evidence="2">The sequence shown here is derived from an EMBL/GenBank/DDBJ whole genome shotgun (WGS) entry which is preliminary data.</text>
</comment>
<dbReference type="EMBL" id="BLAY01000158">
    <property type="protein sequence ID" value="GET42307.1"/>
    <property type="molecule type" value="Genomic_DNA"/>
</dbReference>
<proteinExistence type="predicted"/>
<evidence type="ECO:0000313" key="2">
    <source>
        <dbReference type="EMBL" id="GET42307.1"/>
    </source>
</evidence>
<dbReference type="InterPro" id="IPR025938">
    <property type="entry name" value="RRXRR_dom"/>
</dbReference>